<keyword evidence="4" id="KW-1185">Reference proteome</keyword>
<sequence>MFRNLDFSSWQSVLFTVVGLALFTLISMGIRLIMMFTIQQRRERMNRQINERLRTLIAAYKVLGGSFTGDLTVDPRHMRDLRRQEPLAIDPPDVDDEDPEEVRTVSVVVPGAEQGSDRSRRIRDAVEAALSDIILLGTEEQVRLAERAARELVAGHPVHTHELVVSLRDFIREALDIGPIPADLSLPMQGPTRPSGAGGRGKGEGGQGQRSGGGGGGGMGGGMGGGGMGGGGMGMGGGMGSLDDTPGSGHRS</sequence>
<keyword evidence="2" id="KW-0472">Membrane</keyword>
<feature type="compositionally biased region" description="Gly residues" evidence="1">
    <location>
        <begin position="196"/>
        <end position="240"/>
    </location>
</feature>
<protein>
    <submittedName>
        <fullName evidence="3">Putative membrane protein YgcG</fullName>
    </submittedName>
</protein>
<evidence type="ECO:0000313" key="3">
    <source>
        <dbReference type="EMBL" id="MBB6012510.1"/>
    </source>
</evidence>
<evidence type="ECO:0000313" key="4">
    <source>
        <dbReference type="Proteomes" id="UP000533306"/>
    </source>
</evidence>
<feature type="transmembrane region" description="Helical" evidence="2">
    <location>
        <begin position="12"/>
        <end position="38"/>
    </location>
</feature>
<dbReference type="RefSeq" id="WP_183828996.1">
    <property type="nucleotide sequence ID" value="NZ_JACHEU010000001.1"/>
</dbReference>
<accession>A0A7W9VVR7</accession>
<organism evidence="3 4">
    <name type="scientific">Aquamicrobium lusatiense</name>
    <dbReference type="NCBI Taxonomy" id="89772"/>
    <lineage>
        <taxon>Bacteria</taxon>
        <taxon>Pseudomonadati</taxon>
        <taxon>Pseudomonadota</taxon>
        <taxon>Alphaproteobacteria</taxon>
        <taxon>Hyphomicrobiales</taxon>
        <taxon>Phyllobacteriaceae</taxon>
        <taxon>Aquamicrobium</taxon>
    </lineage>
</organism>
<proteinExistence type="predicted"/>
<keyword evidence="2" id="KW-1133">Transmembrane helix</keyword>
<evidence type="ECO:0000256" key="1">
    <source>
        <dbReference type="SAM" id="MobiDB-lite"/>
    </source>
</evidence>
<comment type="caution">
    <text evidence="3">The sequence shown here is derived from an EMBL/GenBank/DDBJ whole genome shotgun (WGS) entry which is preliminary data.</text>
</comment>
<dbReference type="EMBL" id="JACHEU010000001">
    <property type="protein sequence ID" value="MBB6012510.1"/>
    <property type="molecule type" value="Genomic_DNA"/>
</dbReference>
<dbReference type="AlphaFoldDB" id="A0A7W9VVR7"/>
<dbReference type="Proteomes" id="UP000533306">
    <property type="component" value="Unassembled WGS sequence"/>
</dbReference>
<name>A0A7W9VVR7_9HYPH</name>
<evidence type="ECO:0000256" key="2">
    <source>
        <dbReference type="SAM" id="Phobius"/>
    </source>
</evidence>
<feature type="region of interest" description="Disordered" evidence="1">
    <location>
        <begin position="180"/>
        <end position="252"/>
    </location>
</feature>
<gene>
    <name evidence="3" type="ORF">HNR59_001855</name>
</gene>
<keyword evidence="2" id="KW-0812">Transmembrane</keyword>
<reference evidence="3 4" key="1">
    <citation type="submission" date="2020-08" db="EMBL/GenBank/DDBJ databases">
        <title>Genomic Encyclopedia of Type Strains, Phase IV (KMG-IV): sequencing the most valuable type-strain genomes for metagenomic binning, comparative biology and taxonomic classification.</title>
        <authorList>
            <person name="Goeker M."/>
        </authorList>
    </citation>
    <scope>NUCLEOTIDE SEQUENCE [LARGE SCALE GENOMIC DNA]</scope>
    <source>
        <strain evidence="3 4">DSM 11099</strain>
    </source>
</reference>